<dbReference type="WBParaSite" id="ECPE_0000272601-mRNA-1">
    <property type="protein sequence ID" value="ECPE_0000272601-mRNA-1"/>
    <property type="gene ID" value="ECPE_0000272601"/>
</dbReference>
<keyword evidence="4" id="KW-1185">Reference proteome</keyword>
<evidence type="ECO:0000313" key="3">
    <source>
        <dbReference type="EMBL" id="VDP67254.1"/>
    </source>
</evidence>
<dbReference type="OrthoDB" id="6279049at2759"/>
<dbReference type="AlphaFoldDB" id="A0A183A6Y8"/>
<evidence type="ECO:0000313" key="4">
    <source>
        <dbReference type="Proteomes" id="UP000272942"/>
    </source>
</evidence>
<feature type="domain" description="Kinesin-like protein KIF26A/B helical" evidence="2">
    <location>
        <begin position="63"/>
        <end position="145"/>
    </location>
</feature>
<evidence type="ECO:0000256" key="1">
    <source>
        <dbReference type="SAM" id="MobiDB-lite"/>
    </source>
</evidence>
<accession>A0A183A6Y8</accession>
<dbReference type="Proteomes" id="UP000272942">
    <property type="component" value="Unassembled WGS sequence"/>
</dbReference>
<dbReference type="Pfam" id="PF23081">
    <property type="entry name" value="HTH_KIF26A_B_1st"/>
    <property type="match status" value="1"/>
</dbReference>
<protein>
    <submittedName>
        <fullName evidence="5">Saposin B-type domain-containing protein</fullName>
    </submittedName>
</protein>
<evidence type="ECO:0000313" key="5">
    <source>
        <dbReference type="WBParaSite" id="ECPE_0000272601-mRNA-1"/>
    </source>
</evidence>
<feature type="region of interest" description="Disordered" evidence="1">
    <location>
        <begin position="1"/>
        <end position="25"/>
    </location>
</feature>
<gene>
    <name evidence="3" type="ORF">ECPE_LOCUS2723</name>
</gene>
<dbReference type="InterPro" id="IPR057090">
    <property type="entry name" value="HTH_KIF26A_B_1st"/>
</dbReference>
<feature type="region of interest" description="Disordered" evidence="1">
    <location>
        <begin position="172"/>
        <end position="193"/>
    </location>
</feature>
<dbReference type="EMBL" id="UZAN01039815">
    <property type="protein sequence ID" value="VDP67254.1"/>
    <property type="molecule type" value="Genomic_DNA"/>
</dbReference>
<organism evidence="5">
    <name type="scientific">Echinostoma caproni</name>
    <dbReference type="NCBI Taxonomy" id="27848"/>
    <lineage>
        <taxon>Eukaryota</taxon>
        <taxon>Metazoa</taxon>
        <taxon>Spiralia</taxon>
        <taxon>Lophotrochozoa</taxon>
        <taxon>Platyhelminthes</taxon>
        <taxon>Trematoda</taxon>
        <taxon>Digenea</taxon>
        <taxon>Plagiorchiida</taxon>
        <taxon>Echinostomata</taxon>
        <taxon>Echinostomatoidea</taxon>
        <taxon>Echinostomatidae</taxon>
        <taxon>Echinostoma</taxon>
    </lineage>
</organism>
<reference evidence="3 4" key="2">
    <citation type="submission" date="2018-11" db="EMBL/GenBank/DDBJ databases">
        <authorList>
            <consortium name="Pathogen Informatics"/>
        </authorList>
    </citation>
    <scope>NUCLEOTIDE SEQUENCE [LARGE SCALE GENOMIC DNA]</scope>
    <source>
        <strain evidence="3 4">Egypt</strain>
    </source>
</reference>
<proteinExistence type="predicted"/>
<name>A0A183A6Y8_9TREM</name>
<evidence type="ECO:0000259" key="2">
    <source>
        <dbReference type="Pfam" id="PF23081"/>
    </source>
</evidence>
<feature type="compositionally biased region" description="Pro residues" evidence="1">
    <location>
        <begin position="14"/>
        <end position="23"/>
    </location>
</feature>
<reference evidence="5" key="1">
    <citation type="submission" date="2016-06" db="UniProtKB">
        <authorList>
            <consortium name="WormBaseParasite"/>
        </authorList>
    </citation>
    <scope>IDENTIFICATION</scope>
</reference>
<sequence length="193" mass="20987">MGSLNTGFESATRPPLPPRPALPPIMDNRVRAKLTPKQLPYPACSTNLRQMLQSGCADPSVTRCNLCLRSLQDLVRQAYELVVQDSPNCPVILSATPLSHSSLIKLSERLRMPEHPLIRAADGRCASCATAVAQLKADAFEHVRNSIFALPANKVFRGFQRIQAHVRSRPLVVPNGDVNRSPGPIGPPDVNTA</sequence>